<evidence type="ECO:0000313" key="20">
    <source>
        <dbReference type="RefSeq" id="XP_055886217.1"/>
    </source>
</evidence>
<dbReference type="RefSeq" id="XP_055886218.1">
    <property type="nucleotide sequence ID" value="XM_056030243.1"/>
</dbReference>
<protein>
    <recommendedName>
        <fullName evidence="2">Thromboxane A2 receptor</fullName>
    </recommendedName>
    <alternativeName>
        <fullName evidence="13">Prostanoid TP receptor</fullName>
    </alternativeName>
</protein>
<dbReference type="Proteomes" id="UP001165740">
    <property type="component" value="Chromosome 5"/>
</dbReference>
<evidence type="ECO:0000259" key="16">
    <source>
        <dbReference type="PROSITE" id="PS50262"/>
    </source>
</evidence>
<dbReference type="GO" id="GO:0007204">
    <property type="term" value="P:positive regulation of cytosolic calcium ion concentration"/>
    <property type="evidence" value="ECO:0007669"/>
    <property type="project" value="TreeGrafter"/>
</dbReference>
<accession>A0A9W3AFZ5</accession>
<feature type="transmembrane region" description="Helical" evidence="15">
    <location>
        <begin position="42"/>
        <end position="62"/>
    </location>
</feature>
<feature type="transmembrane region" description="Helical" evidence="15">
    <location>
        <begin position="208"/>
        <end position="233"/>
    </location>
</feature>
<evidence type="ECO:0000256" key="1">
    <source>
        <dbReference type="ARBA" id="ARBA00004651"/>
    </source>
</evidence>
<dbReference type="RefSeq" id="XP_055886221.1">
    <property type="nucleotide sequence ID" value="XM_056030246.1"/>
</dbReference>
<dbReference type="InterPro" id="IPR000276">
    <property type="entry name" value="GPCR_Rhodpsn"/>
</dbReference>
<evidence type="ECO:0000256" key="9">
    <source>
        <dbReference type="ARBA" id="ARBA00023157"/>
    </source>
</evidence>
<evidence type="ECO:0000313" key="17">
    <source>
        <dbReference type="Proteomes" id="UP001165740"/>
    </source>
</evidence>
<evidence type="ECO:0000256" key="5">
    <source>
        <dbReference type="ARBA" id="ARBA00022692"/>
    </source>
</evidence>
<comment type="subcellular location">
    <subcellularLocation>
        <location evidence="1">Cell membrane</location>
        <topology evidence="1">Multi-pass membrane protein</topology>
    </subcellularLocation>
</comment>
<keyword evidence="8 15" id="KW-0472">Membrane</keyword>
<evidence type="ECO:0000313" key="24">
    <source>
        <dbReference type="RefSeq" id="XP_055886221.1"/>
    </source>
</evidence>
<keyword evidence="17" id="KW-1185">Reference proteome</keyword>
<dbReference type="OrthoDB" id="5959154at2759"/>
<feature type="domain" description="G-protein coupled receptors family 1 profile" evidence="16">
    <location>
        <begin position="55"/>
        <end position="322"/>
    </location>
</feature>
<dbReference type="RefSeq" id="XP_055886219.1">
    <property type="nucleotide sequence ID" value="XM_056030244.1"/>
</dbReference>
<keyword evidence="6 15" id="KW-1133">Transmembrane helix</keyword>
<dbReference type="RefSeq" id="XP_055886216.1">
    <property type="nucleotide sequence ID" value="XM_056030241.1"/>
</dbReference>
<feature type="transmembrane region" description="Helical" evidence="15">
    <location>
        <begin position="157"/>
        <end position="178"/>
    </location>
</feature>
<keyword evidence="11" id="KW-0325">Glycoprotein</keyword>
<evidence type="ECO:0000313" key="18">
    <source>
        <dbReference type="RefSeq" id="XP_055886215.1"/>
    </source>
</evidence>
<feature type="transmembrane region" description="Helical" evidence="15">
    <location>
        <begin position="263"/>
        <end position="289"/>
    </location>
</feature>
<dbReference type="RefSeq" id="XP_055886220.1">
    <property type="nucleotide sequence ID" value="XM_056030245.1"/>
</dbReference>
<dbReference type="RefSeq" id="XP_055886217.1">
    <property type="nucleotide sequence ID" value="XM_056030242.1"/>
</dbReference>
<keyword evidence="3" id="KW-1003">Cell membrane</keyword>
<dbReference type="InterPro" id="IPR017452">
    <property type="entry name" value="GPCR_Rhodpsn_7TM"/>
</dbReference>
<keyword evidence="12 14" id="KW-0807">Transducer</keyword>
<sequence>MTMNYSEALIDNYTDGASIYNESSTVSYKSFPFNDVIRNRTVLTASVMFSLGVFGNVLALVLMATSQPEQRKTIFYKLMAGLAFTDLIGTCATSPVVITIYATSTVLDSDQPLCHYFSFMMIFAGFATMSLVCAMAIERYICLCHPYTYHCSLPKSYARYAIVISWFLSVLIACLPLIGLGHNNAQYPGTWCFFNSTSRATKDVAFNYIYAIIALIAIIITFLCNLAVIFTVLTRRRRLNALNALKNPGLKQSRSLVQRFAELHMVVMLCGVTVIFTSCFAPLMVFTIICQTDLIQHINVDKTYLYMIRMASFNQILDPWVYILVRRELRWKVISFIRKVCGIRSDAGLKEQQAATTPTSPYKSSESELTFWTFCYRCLCDPPSQRTSYSASSWGSGLYLRSPSYMPRASSTDSMLRGGLCTIAQPSPTEDLLLRKFAAGSKIDKQYQNGHQNGIQDVPQQQIDPCVTFS</sequence>
<evidence type="ECO:0000256" key="3">
    <source>
        <dbReference type="ARBA" id="ARBA00022475"/>
    </source>
</evidence>
<evidence type="ECO:0000313" key="19">
    <source>
        <dbReference type="RefSeq" id="XP_055886216.1"/>
    </source>
</evidence>
<dbReference type="CDD" id="cd14981">
    <property type="entry name" value="7tmA_Prostanoid_R"/>
    <property type="match status" value="1"/>
</dbReference>
<dbReference type="RefSeq" id="XP_055886215.1">
    <property type="nucleotide sequence ID" value="XM_056030240.1"/>
</dbReference>
<evidence type="ECO:0000256" key="10">
    <source>
        <dbReference type="ARBA" id="ARBA00023170"/>
    </source>
</evidence>
<evidence type="ECO:0000256" key="2">
    <source>
        <dbReference type="ARBA" id="ARBA00017628"/>
    </source>
</evidence>
<feature type="transmembrane region" description="Helical" evidence="15">
    <location>
        <begin position="74"/>
        <end position="103"/>
    </location>
</feature>
<dbReference type="PROSITE" id="PS00237">
    <property type="entry name" value="G_PROTEIN_RECEP_F1_1"/>
    <property type="match status" value="1"/>
</dbReference>
<keyword evidence="4" id="KW-0597">Phosphoprotein</keyword>
<keyword evidence="10 14" id="KW-0675">Receptor</keyword>
<dbReference type="FunFam" id="1.20.1070.10:FF:000163">
    <property type="entry name" value="Thromboxane A2 receptor"/>
    <property type="match status" value="1"/>
</dbReference>
<dbReference type="SUPFAM" id="SSF81321">
    <property type="entry name" value="Family A G protein-coupled receptor-like"/>
    <property type="match status" value="1"/>
</dbReference>
<dbReference type="PANTHER" id="PTHR11866:SF16">
    <property type="entry name" value="PROSTAGLANDIN E2 RECEPTOR EP4 SUBTYPE-LIKE PROTEIN"/>
    <property type="match status" value="1"/>
</dbReference>
<name>A0A9W3AFZ5_BIOGL</name>
<evidence type="ECO:0000256" key="14">
    <source>
        <dbReference type="RuleBase" id="RU000688"/>
    </source>
</evidence>
<evidence type="ECO:0000256" key="12">
    <source>
        <dbReference type="ARBA" id="ARBA00023224"/>
    </source>
</evidence>
<evidence type="ECO:0000256" key="4">
    <source>
        <dbReference type="ARBA" id="ARBA00022553"/>
    </source>
</evidence>
<dbReference type="PANTHER" id="PTHR11866">
    <property type="entry name" value="G-PROTEIN COUPLED RECEPTOR FAMILY 1 MEMBER"/>
    <property type="match status" value="1"/>
</dbReference>
<keyword evidence="5 14" id="KW-0812">Transmembrane</keyword>
<dbReference type="AlphaFoldDB" id="A0A9W3AFZ5"/>
<evidence type="ECO:0000313" key="23">
    <source>
        <dbReference type="RefSeq" id="XP_055886220.1"/>
    </source>
</evidence>
<evidence type="ECO:0000256" key="15">
    <source>
        <dbReference type="SAM" id="Phobius"/>
    </source>
</evidence>
<dbReference type="GO" id="GO:0007189">
    <property type="term" value="P:adenylate cyclase-activating G protein-coupled receptor signaling pathway"/>
    <property type="evidence" value="ECO:0007669"/>
    <property type="project" value="TreeGrafter"/>
</dbReference>
<dbReference type="OMA" id="CIDAHQL"/>
<dbReference type="PROSITE" id="PS50262">
    <property type="entry name" value="G_PROTEIN_RECEP_F1_2"/>
    <property type="match status" value="1"/>
</dbReference>
<organism evidence="17 18">
    <name type="scientific">Biomphalaria glabrata</name>
    <name type="common">Bloodfluke planorb</name>
    <name type="synonym">Freshwater snail</name>
    <dbReference type="NCBI Taxonomy" id="6526"/>
    <lineage>
        <taxon>Eukaryota</taxon>
        <taxon>Metazoa</taxon>
        <taxon>Spiralia</taxon>
        <taxon>Lophotrochozoa</taxon>
        <taxon>Mollusca</taxon>
        <taxon>Gastropoda</taxon>
        <taxon>Heterobranchia</taxon>
        <taxon>Euthyneura</taxon>
        <taxon>Panpulmonata</taxon>
        <taxon>Hygrophila</taxon>
        <taxon>Lymnaeoidea</taxon>
        <taxon>Planorbidae</taxon>
        <taxon>Biomphalaria</taxon>
    </lineage>
</organism>
<evidence type="ECO:0000256" key="8">
    <source>
        <dbReference type="ARBA" id="ARBA00023136"/>
    </source>
</evidence>
<dbReference type="GO" id="GO:0005886">
    <property type="term" value="C:plasma membrane"/>
    <property type="evidence" value="ECO:0007669"/>
    <property type="project" value="UniProtKB-SubCell"/>
</dbReference>
<reference evidence="18 19" key="1">
    <citation type="submission" date="2025-04" db="UniProtKB">
        <authorList>
            <consortium name="RefSeq"/>
        </authorList>
    </citation>
    <scope>IDENTIFICATION</scope>
</reference>
<dbReference type="PRINTS" id="PR00237">
    <property type="entry name" value="GPCRRHODOPSN"/>
</dbReference>
<gene>
    <name evidence="18 19 20 21 22 23 24" type="primary">LOC106060796</name>
</gene>
<dbReference type="InterPro" id="IPR008365">
    <property type="entry name" value="Prostanoid_rcpt"/>
</dbReference>
<evidence type="ECO:0000313" key="22">
    <source>
        <dbReference type="RefSeq" id="XP_055886219.1"/>
    </source>
</evidence>
<feature type="transmembrane region" description="Helical" evidence="15">
    <location>
        <begin position="115"/>
        <end position="137"/>
    </location>
</feature>
<dbReference type="PRINTS" id="PR01788">
    <property type="entry name" value="PROSTANOIDR"/>
</dbReference>
<evidence type="ECO:0000256" key="11">
    <source>
        <dbReference type="ARBA" id="ARBA00023180"/>
    </source>
</evidence>
<comment type="similarity">
    <text evidence="14">Belongs to the G-protein coupled receptor 1 family.</text>
</comment>
<evidence type="ECO:0000256" key="13">
    <source>
        <dbReference type="ARBA" id="ARBA00029815"/>
    </source>
</evidence>
<proteinExistence type="inferred from homology"/>
<dbReference type="GO" id="GO:0004960">
    <property type="term" value="F:thromboxane receptor activity"/>
    <property type="evidence" value="ECO:0007669"/>
    <property type="project" value="UniProtKB-ARBA"/>
</dbReference>
<dbReference type="Gene3D" id="1.20.1070.10">
    <property type="entry name" value="Rhodopsin 7-helix transmembrane proteins"/>
    <property type="match status" value="1"/>
</dbReference>
<dbReference type="Pfam" id="PF00001">
    <property type="entry name" value="7tm_1"/>
    <property type="match status" value="1"/>
</dbReference>
<evidence type="ECO:0000256" key="6">
    <source>
        <dbReference type="ARBA" id="ARBA00022989"/>
    </source>
</evidence>
<evidence type="ECO:0000256" key="7">
    <source>
        <dbReference type="ARBA" id="ARBA00023040"/>
    </source>
</evidence>
<evidence type="ECO:0000313" key="21">
    <source>
        <dbReference type="RefSeq" id="XP_055886218.1"/>
    </source>
</evidence>
<keyword evidence="7 14" id="KW-0297">G-protein coupled receptor</keyword>
<keyword evidence="9" id="KW-1015">Disulfide bond</keyword>
<dbReference type="GeneID" id="106060796"/>